<dbReference type="AlphaFoldDB" id="A0A3S3VC08"/>
<reference evidence="1 2" key="1">
    <citation type="submission" date="2018-12" db="EMBL/GenBank/DDBJ databases">
        <title>The complete genome of the methanogenic archaea of the candidate phylum Verstraetearchaeota, obtained from the metagenome of underground thermal water.</title>
        <authorList>
            <person name="Kadnikov V.V."/>
            <person name="Mardanov A.V."/>
            <person name="Beletsky A.V."/>
            <person name="Karnachuk O.V."/>
            <person name="Ravin N.V."/>
        </authorList>
    </citation>
    <scope>NUCLEOTIDE SEQUENCE [LARGE SCALE GENOMIC DNA]</scope>
    <source>
        <strain evidence="1">Ch88</strain>
    </source>
</reference>
<evidence type="ECO:0000313" key="1">
    <source>
        <dbReference type="EMBL" id="RWX73202.1"/>
    </source>
</evidence>
<proteinExistence type="predicted"/>
<evidence type="ECO:0000313" key="2">
    <source>
        <dbReference type="Proteomes" id="UP000288215"/>
    </source>
</evidence>
<dbReference type="EMBL" id="RXGA01000003">
    <property type="protein sequence ID" value="RWX73202.1"/>
    <property type="molecule type" value="Genomic_DNA"/>
</dbReference>
<name>A0A3S3VC08_METS7</name>
<protein>
    <submittedName>
        <fullName evidence="1">Uncharacterized protein</fullName>
    </submittedName>
</protein>
<accession>A0A3S3VC08</accession>
<comment type="caution">
    <text evidence="1">The sequence shown here is derived from an EMBL/GenBank/DDBJ whole genome shotgun (WGS) entry which is preliminary data.</text>
</comment>
<sequence>MWGINKIVFYFNRKTIFQINVYMSSLVNKNQNTLNLG</sequence>
<dbReference type="Proteomes" id="UP000288215">
    <property type="component" value="Unassembled WGS sequence"/>
</dbReference>
<gene>
    <name evidence="1" type="ORF">Metus_1176</name>
</gene>
<organism evidence="1 2">
    <name type="scientific">Methanosuratincola subterraneus</name>
    <dbReference type="NCBI Taxonomy" id="2593994"/>
    <lineage>
        <taxon>Archaea</taxon>
        <taxon>Thermoproteota</taxon>
        <taxon>Methanosuratincolia</taxon>
        <taxon>Candidatus Methanomethylicales</taxon>
        <taxon>Candidatus Methanomethylicaceae</taxon>
        <taxon>Candidatus Methanosuratincola (ex Vanwonterghem et al. 2016)</taxon>
    </lineage>
</organism>